<feature type="transmembrane region" description="Helical" evidence="5">
    <location>
        <begin position="363"/>
        <end position="387"/>
    </location>
</feature>
<feature type="transmembrane region" description="Helical" evidence="5">
    <location>
        <begin position="267"/>
        <end position="292"/>
    </location>
</feature>
<evidence type="ECO:0000256" key="5">
    <source>
        <dbReference type="SAM" id="Phobius"/>
    </source>
</evidence>
<feature type="transmembrane region" description="Helical" evidence="5">
    <location>
        <begin position="304"/>
        <end position="324"/>
    </location>
</feature>
<feature type="transmembrane region" description="Helical" evidence="5">
    <location>
        <begin position="171"/>
        <end position="192"/>
    </location>
</feature>
<proteinExistence type="predicted"/>
<dbReference type="InterPro" id="IPR020846">
    <property type="entry name" value="MFS_dom"/>
</dbReference>
<evidence type="ECO:0000256" key="1">
    <source>
        <dbReference type="ARBA" id="ARBA00004651"/>
    </source>
</evidence>
<evidence type="ECO:0000313" key="8">
    <source>
        <dbReference type="Proteomes" id="UP000639606"/>
    </source>
</evidence>
<dbReference type="SUPFAM" id="SSF103473">
    <property type="entry name" value="MFS general substrate transporter"/>
    <property type="match status" value="1"/>
</dbReference>
<keyword evidence="4 5" id="KW-0472">Membrane</keyword>
<reference evidence="7" key="1">
    <citation type="journal article" date="2014" name="Int. J. Syst. Evol. Microbiol.">
        <title>Complete genome sequence of Corynebacterium casei LMG S-19264T (=DSM 44701T), isolated from a smear-ripened cheese.</title>
        <authorList>
            <consortium name="US DOE Joint Genome Institute (JGI-PGF)"/>
            <person name="Walter F."/>
            <person name="Albersmeier A."/>
            <person name="Kalinowski J."/>
            <person name="Ruckert C."/>
        </authorList>
    </citation>
    <scope>NUCLEOTIDE SEQUENCE</scope>
    <source>
        <strain evidence="7">JCM 3313</strain>
    </source>
</reference>
<evidence type="ECO:0000256" key="4">
    <source>
        <dbReference type="ARBA" id="ARBA00023136"/>
    </source>
</evidence>
<feature type="transmembrane region" description="Helical" evidence="5">
    <location>
        <begin position="393"/>
        <end position="413"/>
    </location>
</feature>
<dbReference type="PANTHER" id="PTHR23508:SF10">
    <property type="entry name" value="CARBOXYLIC ACID TRANSPORTER PROTEIN HOMOLOG"/>
    <property type="match status" value="1"/>
</dbReference>
<comment type="subcellular location">
    <subcellularLocation>
        <location evidence="1">Cell membrane</location>
        <topology evidence="1">Multi-pass membrane protein</topology>
    </subcellularLocation>
</comment>
<protein>
    <recommendedName>
        <fullName evidence="6">Major facilitator superfamily (MFS) profile domain-containing protein</fullName>
    </recommendedName>
</protein>
<accession>A0A918AQR4</accession>
<dbReference type="InterPro" id="IPR011701">
    <property type="entry name" value="MFS"/>
</dbReference>
<dbReference type="InterPro" id="IPR036259">
    <property type="entry name" value="MFS_trans_sf"/>
</dbReference>
<evidence type="ECO:0000256" key="2">
    <source>
        <dbReference type="ARBA" id="ARBA00022692"/>
    </source>
</evidence>
<reference evidence="7" key="2">
    <citation type="submission" date="2020-09" db="EMBL/GenBank/DDBJ databases">
        <authorList>
            <person name="Sun Q."/>
            <person name="Ohkuma M."/>
        </authorList>
    </citation>
    <scope>NUCLEOTIDE SEQUENCE</scope>
    <source>
        <strain evidence="7">JCM 3313</strain>
    </source>
</reference>
<comment type="caution">
    <text evidence="7">The sequence shown here is derived from an EMBL/GenBank/DDBJ whole genome shotgun (WGS) entry which is preliminary data.</text>
</comment>
<dbReference type="Pfam" id="PF07690">
    <property type="entry name" value="MFS_1"/>
    <property type="match status" value="1"/>
</dbReference>
<gene>
    <name evidence="7" type="ORF">GCM10010185_51910</name>
</gene>
<sequence length="432" mass="44428">MTFKQVMAAGGPMTLGVIFGLQVLDSVDGSVFSVFAPEIRNSLGVSSSAIATIAALAGVMVAFGAVPLGVLADRRRRTTIAGVSTLVWAASTAFFSLSQNLWQLTVVRILAGIGKANEGPIQTALLTDTYPATGRGRVLGIHRSGQPVGIVAGPLVATVFAALIPEEHEPWRWAFGFLALPALLLGLAALRLPEPPRGGFERRAAHGGGPLREPTTKPLPLLATFGQLKKIRTFYLAMLSLGAFGLSAITVPNYLSFILEDHLHQGVTARGVIITVSALGGLVGAGLGGAYGDRLFSRSPKASLYVACAALATLGIGLAVQVYSPNVATFIVVGMITQGMVFAGIVTLSLVVAAVIPAAFRSTAFAVVSLYLAVVGGLGGAVLVGIAEGIWGVQAAIAVIAPTTSVVAGLLLLRSRRHLLGDMARAAAGVIR</sequence>
<evidence type="ECO:0000259" key="6">
    <source>
        <dbReference type="PROSITE" id="PS50850"/>
    </source>
</evidence>
<organism evidence="7 8">
    <name type="scientific">Saccharothrix coeruleofusca</name>
    <dbReference type="NCBI Taxonomy" id="33919"/>
    <lineage>
        <taxon>Bacteria</taxon>
        <taxon>Bacillati</taxon>
        <taxon>Actinomycetota</taxon>
        <taxon>Actinomycetes</taxon>
        <taxon>Pseudonocardiales</taxon>
        <taxon>Pseudonocardiaceae</taxon>
        <taxon>Saccharothrix</taxon>
    </lineage>
</organism>
<dbReference type="Gene3D" id="1.20.1250.20">
    <property type="entry name" value="MFS general substrate transporter like domains"/>
    <property type="match status" value="2"/>
</dbReference>
<evidence type="ECO:0000313" key="7">
    <source>
        <dbReference type="EMBL" id="GGP72127.1"/>
    </source>
</evidence>
<feature type="domain" description="Major facilitator superfamily (MFS) profile" evidence="6">
    <location>
        <begin position="14"/>
        <end position="416"/>
    </location>
</feature>
<dbReference type="GO" id="GO:0046943">
    <property type="term" value="F:carboxylic acid transmembrane transporter activity"/>
    <property type="evidence" value="ECO:0007669"/>
    <property type="project" value="TreeGrafter"/>
</dbReference>
<feature type="transmembrane region" description="Helical" evidence="5">
    <location>
        <begin position="147"/>
        <end position="165"/>
    </location>
</feature>
<feature type="transmembrane region" description="Helical" evidence="5">
    <location>
        <begin position="234"/>
        <end position="255"/>
    </location>
</feature>
<dbReference type="Proteomes" id="UP000639606">
    <property type="component" value="Unassembled WGS sequence"/>
</dbReference>
<keyword evidence="2 5" id="KW-0812">Transmembrane</keyword>
<evidence type="ECO:0000256" key="3">
    <source>
        <dbReference type="ARBA" id="ARBA00022989"/>
    </source>
</evidence>
<keyword evidence="3 5" id="KW-1133">Transmembrane helix</keyword>
<dbReference type="GO" id="GO:0005886">
    <property type="term" value="C:plasma membrane"/>
    <property type="evidence" value="ECO:0007669"/>
    <property type="project" value="UniProtKB-SubCell"/>
</dbReference>
<name>A0A918AQR4_9PSEU</name>
<dbReference type="EMBL" id="BMRG01000012">
    <property type="protein sequence ID" value="GGP72127.1"/>
    <property type="molecule type" value="Genomic_DNA"/>
</dbReference>
<keyword evidence="8" id="KW-1185">Reference proteome</keyword>
<dbReference type="PANTHER" id="PTHR23508">
    <property type="entry name" value="CARBOXYLIC ACID TRANSPORTER PROTEIN HOMOLOG"/>
    <property type="match status" value="1"/>
</dbReference>
<dbReference type="AlphaFoldDB" id="A0A918AQR4"/>
<feature type="transmembrane region" description="Helical" evidence="5">
    <location>
        <begin position="330"/>
        <end position="356"/>
    </location>
</feature>
<dbReference type="PROSITE" id="PS50850">
    <property type="entry name" value="MFS"/>
    <property type="match status" value="1"/>
</dbReference>
<dbReference type="RefSeq" id="WP_189225916.1">
    <property type="nucleotide sequence ID" value="NZ_BMRG01000012.1"/>
</dbReference>
<feature type="transmembrane region" description="Helical" evidence="5">
    <location>
        <begin position="49"/>
        <end position="71"/>
    </location>
</feature>